<organism evidence="3">
    <name type="scientific">marine metagenome</name>
    <dbReference type="NCBI Taxonomy" id="408172"/>
    <lineage>
        <taxon>unclassified sequences</taxon>
        <taxon>metagenomes</taxon>
        <taxon>ecological metagenomes</taxon>
    </lineage>
</organism>
<dbReference type="PROSITE" id="PS50005">
    <property type="entry name" value="TPR"/>
    <property type="match status" value="1"/>
</dbReference>
<dbReference type="Gene3D" id="3.30.70.1230">
    <property type="entry name" value="Nucleotide cyclase"/>
    <property type="match status" value="1"/>
</dbReference>
<dbReference type="SUPFAM" id="SSF55073">
    <property type="entry name" value="Nucleotide cyclase"/>
    <property type="match status" value="1"/>
</dbReference>
<dbReference type="InterPro" id="IPR011990">
    <property type="entry name" value="TPR-like_helical_dom_sf"/>
</dbReference>
<evidence type="ECO:0000313" key="3">
    <source>
        <dbReference type="EMBL" id="SVB29978.1"/>
    </source>
</evidence>
<feature type="transmembrane region" description="Helical" evidence="1">
    <location>
        <begin position="190"/>
        <end position="209"/>
    </location>
</feature>
<dbReference type="EMBL" id="UINC01036271">
    <property type="protein sequence ID" value="SVB29978.1"/>
    <property type="molecule type" value="Genomic_DNA"/>
</dbReference>
<gene>
    <name evidence="3" type="ORF">METZ01_LOCUS182832</name>
</gene>
<feature type="domain" description="Guanylate cyclase" evidence="2">
    <location>
        <begin position="12"/>
        <end position="126"/>
    </location>
</feature>
<keyword evidence="1" id="KW-1133">Transmembrane helix</keyword>
<dbReference type="InterPro" id="IPR029787">
    <property type="entry name" value="Nucleotide_cyclase"/>
</dbReference>
<dbReference type="SUPFAM" id="SSF81901">
    <property type="entry name" value="HCP-like"/>
    <property type="match status" value="1"/>
</dbReference>
<name>A0A382CUZ3_9ZZZZ</name>
<feature type="non-terminal residue" evidence="3">
    <location>
        <position position="605"/>
    </location>
</feature>
<dbReference type="InterPro" id="IPR001054">
    <property type="entry name" value="A/G_cyclase"/>
</dbReference>
<dbReference type="GO" id="GO:0006171">
    <property type="term" value="P:cAMP biosynthetic process"/>
    <property type="evidence" value="ECO:0007669"/>
    <property type="project" value="TreeGrafter"/>
</dbReference>
<dbReference type="AlphaFoldDB" id="A0A382CUZ3"/>
<evidence type="ECO:0000259" key="2">
    <source>
        <dbReference type="PROSITE" id="PS50125"/>
    </source>
</evidence>
<reference evidence="3" key="1">
    <citation type="submission" date="2018-05" db="EMBL/GenBank/DDBJ databases">
        <authorList>
            <person name="Lanie J.A."/>
            <person name="Ng W.-L."/>
            <person name="Kazmierczak K.M."/>
            <person name="Andrzejewski T.M."/>
            <person name="Davidsen T.M."/>
            <person name="Wayne K.J."/>
            <person name="Tettelin H."/>
            <person name="Glass J.I."/>
            <person name="Rusch D."/>
            <person name="Podicherti R."/>
            <person name="Tsui H.-C.T."/>
            <person name="Winkler M.E."/>
        </authorList>
    </citation>
    <scope>NUCLEOTIDE SEQUENCE</scope>
</reference>
<dbReference type="Gene3D" id="3.40.50.10070">
    <property type="entry name" value="TolB, N-terminal domain"/>
    <property type="match status" value="1"/>
</dbReference>
<dbReference type="Gene3D" id="1.25.40.10">
    <property type="entry name" value="Tetratricopeptide repeat domain"/>
    <property type="match status" value="1"/>
</dbReference>
<dbReference type="InterPro" id="IPR050697">
    <property type="entry name" value="Adenylyl/Guanylyl_Cyclase_3/4"/>
</dbReference>
<accession>A0A382CUZ3</accession>
<dbReference type="PANTHER" id="PTHR43081">
    <property type="entry name" value="ADENYLATE CYCLASE, TERMINAL-DIFFERENTIATION SPECIFIC-RELATED"/>
    <property type="match status" value="1"/>
</dbReference>
<dbReference type="PROSITE" id="PS50125">
    <property type="entry name" value="GUANYLATE_CYCLASE_2"/>
    <property type="match status" value="1"/>
</dbReference>
<proteinExistence type="predicted"/>
<dbReference type="CDD" id="cd07302">
    <property type="entry name" value="CHD"/>
    <property type="match status" value="1"/>
</dbReference>
<dbReference type="GO" id="GO:0035556">
    <property type="term" value="P:intracellular signal transduction"/>
    <property type="evidence" value="ECO:0007669"/>
    <property type="project" value="InterPro"/>
</dbReference>
<keyword evidence="1" id="KW-0472">Membrane</keyword>
<dbReference type="InterPro" id="IPR019734">
    <property type="entry name" value="TPR_rpt"/>
</dbReference>
<dbReference type="PANTHER" id="PTHR43081:SF19">
    <property type="entry name" value="PH-SENSITIVE ADENYLATE CYCLASE RV1264"/>
    <property type="match status" value="1"/>
</dbReference>
<evidence type="ECO:0000256" key="1">
    <source>
        <dbReference type="SAM" id="Phobius"/>
    </source>
</evidence>
<dbReference type="Pfam" id="PF00211">
    <property type="entry name" value="Guanylate_cyc"/>
    <property type="match status" value="1"/>
</dbReference>
<sequence>MATKEIERKIAVIFATDVVGYSKSVEVNEEQTIKNFRACKKILEDLFKEHDGRIFNTAGDSVLAEFSSAVSAVICATEFQKLMKERNESETTDLKMEFRIGINMGDVVVEGDNLYGDGVNIAARLEALAQPNGVCLSRSVHEFINKKMDFLFNDLGEQTVKDNKFHAFDVVIDDSHKRTVKTKSKSKTPLVAVIALALIFGLFGIYYFANIIEEKPSIETASVTSSKSSILVAPIKASGLPADQEAFGTGITESMISILSQYKAIRVLSSNTSFHVAKTEMLDAEIRDQYGVDFLIRGSIQVMGNNARLNLEITDLKLEEVSVSKKRDFNLNDIFKVQDDLSNEILSELQINMGVGSRQGKRWASNWKSIEDFTKFLNWRNELRTFTKESHLNSQRMLDELKDLYPEESDLMYVAEAWQTWQRIVMQISTDKEKDLERLNFVTNKAIELNPESADAYAARALIGLTLLNTGCEAALTNVIKSEESGSTADTLQIGGRVYARCGDLNKAIRSTRNALKLVPNDTGWFITGALVNNLYLTGQIEEIYKLIGKNIEAKDMDQNVLAIYAFLEHKKGNKELAEEYLSRAKNNGFSRVRLERLILNKELR</sequence>
<protein>
    <recommendedName>
        <fullName evidence="2">Guanylate cyclase domain-containing protein</fullName>
    </recommendedName>
</protein>
<feature type="non-terminal residue" evidence="3">
    <location>
        <position position="1"/>
    </location>
</feature>
<keyword evidence="1" id="KW-0812">Transmembrane</keyword>